<keyword evidence="2" id="KW-1185">Reference proteome</keyword>
<evidence type="ECO:0000313" key="1">
    <source>
        <dbReference type="EMBL" id="QKJ29248.1"/>
    </source>
</evidence>
<gene>
    <name evidence="1" type="ORF">HQ865_05595</name>
</gene>
<dbReference type="Proteomes" id="UP000505355">
    <property type="component" value="Chromosome"/>
</dbReference>
<accession>A0A7D4PSQ2</accession>
<dbReference type="RefSeq" id="WP_173413943.1">
    <property type="nucleotide sequence ID" value="NZ_CP054139.1"/>
</dbReference>
<dbReference type="EMBL" id="CP054139">
    <property type="protein sequence ID" value="QKJ29248.1"/>
    <property type="molecule type" value="Genomic_DNA"/>
</dbReference>
<name>A0A7D4PSQ2_9SPHI</name>
<evidence type="ECO:0000313" key="2">
    <source>
        <dbReference type="Proteomes" id="UP000505355"/>
    </source>
</evidence>
<organism evidence="1 2">
    <name type="scientific">Mucilaginibacter mali</name>
    <dbReference type="NCBI Taxonomy" id="2740462"/>
    <lineage>
        <taxon>Bacteria</taxon>
        <taxon>Pseudomonadati</taxon>
        <taxon>Bacteroidota</taxon>
        <taxon>Sphingobacteriia</taxon>
        <taxon>Sphingobacteriales</taxon>
        <taxon>Sphingobacteriaceae</taxon>
        <taxon>Mucilaginibacter</taxon>
    </lineage>
</organism>
<proteinExistence type="predicted"/>
<evidence type="ECO:0008006" key="3">
    <source>
        <dbReference type="Google" id="ProtNLM"/>
    </source>
</evidence>
<dbReference type="AlphaFoldDB" id="A0A7D4PSQ2"/>
<reference evidence="1 2" key="1">
    <citation type="submission" date="2020-05" db="EMBL/GenBank/DDBJ databases">
        <title>Mucilaginibacter mali sp. nov.</title>
        <authorList>
            <person name="Kim H.S."/>
            <person name="Lee K.C."/>
            <person name="Suh M.K."/>
            <person name="Kim J.-S."/>
            <person name="Han K.-I."/>
            <person name="Eom M.K."/>
            <person name="Shin Y.K."/>
            <person name="Lee J.-S."/>
        </authorList>
    </citation>
    <scope>NUCLEOTIDE SEQUENCE [LARGE SCALE GENOMIC DNA]</scope>
    <source>
        <strain evidence="1 2">G2-14</strain>
    </source>
</reference>
<dbReference type="KEGG" id="mmab:HQ865_05595"/>
<sequence>MIRTVVKPKDQNLSIRLPEIEDETVTHLISETILAEDWLSPEEDVAWQDL</sequence>
<protein>
    <recommendedName>
        <fullName evidence="3">DUF2281 domain-containing protein</fullName>
    </recommendedName>
</protein>